<reference evidence="2 3" key="1">
    <citation type="journal article" date="2015" name="Int. J. Syst. Evol. Microbiol.">
        <title>Methanoculleus taiwanensis sp. nov., a methanogen isolated from deep marine sediment at the deformation front area near Taiwan.</title>
        <authorList>
            <person name="Weng C.Y."/>
            <person name="Chen S.C."/>
            <person name="Lai M.C."/>
            <person name="Wu S.Y."/>
            <person name="Lin S."/>
            <person name="Yang T.F."/>
            <person name="Chen P.C."/>
        </authorList>
    </citation>
    <scope>NUCLEOTIDE SEQUENCE [LARGE SCALE GENOMIC DNA]</scope>
    <source>
        <strain evidence="2 3">CYW4</strain>
    </source>
</reference>
<accession>A0A498H7M6</accession>
<dbReference type="Pfam" id="PF12674">
    <property type="entry name" value="Zn_ribbon_2"/>
    <property type="match status" value="1"/>
</dbReference>
<gene>
    <name evidence="2" type="ORF">ABH15_04520</name>
</gene>
<evidence type="ECO:0000259" key="1">
    <source>
        <dbReference type="Pfam" id="PF12674"/>
    </source>
</evidence>
<dbReference type="InterPro" id="IPR025868">
    <property type="entry name" value="Zn_ribbon_dom_put"/>
</dbReference>
<name>A0A498H7M6_9EURY</name>
<protein>
    <recommendedName>
        <fullName evidence="1">Putative zinc ribbon domain-containing protein</fullName>
    </recommendedName>
</protein>
<evidence type="ECO:0000313" key="2">
    <source>
        <dbReference type="EMBL" id="RXE57484.1"/>
    </source>
</evidence>
<comment type="caution">
    <text evidence="2">The sequence shown here is derived from an EMBL/GenBank/DDBJ whole genome shotgun (WGS) entry which is preliminary data.</text>
</comment>
<dbReference type="EMBL" id="LHQS01000001">
    <property type="protein sequence ID" value="RXE57484.1"/>
    <property type="molecule type" value="Genomic_DNA"/>
</dbReference>
<dbReference type="Proteomes" id="UP000290932">
    <property type="component" value="Unassembled WGS sequence"/>
</dbReference>
<sequence>MPLARDEDAGTEADGSRSTRYCIHCYKDGAFTEPNLTKEEAVAKYAPMMAAHLGMPVGKAEGMVAQYLATLPRWRE</sequence>
<dbReference type="AlphaFoldDB" id="A0A498H7M6"/>
<organism evidence="2 3">
    <name type="scientific">Methanoculleus taiwanensis</name>
    <dbReference type="NCBI Taxonomy" id="1550565"/>
    <lineage>
        <taxon>Archaea</taxon>
        <taxon>Methanobacteriati</taxon>
        <taxon>Methanobacteriota</taxon>
        <taxon>Stenosarchaea group</taxon>
        <taxon>Methanomicrobia</taxon>
        <taxon>Methanomicrobiales</taxon>
        <taxon>Methanomicrobiaceae</taxon>
        <taxon>Methanoculleus</taxon>
    </lineage>
</organism>
<feature type="domain" description="Putative zinc ribbon" evidence="1">
    <location>
        <begin position="1"/>
        <end position="75"/>
    </location>
</feature>
<proteinExistence type="predicted"/>
<keyword evidence="3" id="KW-1185">Reference proteome</keyword>
<evidence type="ECO:0000313" key="3">
    <source>
        <dbReference type="Proteomes" id="UP000290932"/>
    </source>
</evidence>